<gene>
    <name evidence="2" type="ORF">CPB83DRAFT_511530</name>
</gene>
<organism evidence="2 3">
    <name type="scientific">Crepidotus variabilis</name>
    <dbReference type="NCBI Taxonomy" id="179855"/>
    <lineage>
        <taxon>Eukaryota</taxon>
        <taxon>Fungi</taxon>
        <taxon>Dikarya</taxon>
        <taxon>Basidiomycota</taxon>
        <taxon>Agaricomycotina</taxon>
        <taxon>Agaricomycetes</taxon>
        <taxon>Agaricomycetidae</taxon>
        <taxon>Agaricales</taxon>
        <taxon>Agaricineae</taxon>
        <taxon>Crepidotaceae</taxon>
        <taxon>Crepidotus</taxon>
    </lineage>
</organism>
<feature type="region of interest" description="Disordered" evidence="1">
    <location>
        <begin position="74"/>
        <end position="104"/>
    </location>
</feature>
<sequence length="165" mass="17864">MLSPRKVSNESRPYRSSLRYIAGILHGILQAHETKGGSSQLREVEIELSMGLEAPSLVLVDFEVLAHVSTTVDSFSSPTVDSSSSSSASSLRHKPMATIDSNTPFPTPLPLPMITLSIAKLASAEQNTFDQSISIKSILADDQKNEALVSLMRDGKIRVVGRELE</sequence>
<dbReference type="AlphaFoldDB" id="A0A9P6EB98"/>
<dbReference type="EMBL" id="MU157878">
    <property type="protein sequence ID" value="KAF9525885.1"/>
    <property type="molecule type" value="Genomic_DNA"/>
</dbReference>
<evidence type="ECO:0000313" key="2">
    <source>
        <dbReference type="EMBL" id="KAF9525885.1"/>
    </source>
</evidence>
<protein>
    <submittedName>
        <fullName evidence="2">Uncharacterized protein</fullName>
    </submittedName>
</protein>
<name>A0A9P6EB98_9AGAR</name>
<comment type="caution">
    <text evidence="2">The sequence shown here is derived from an EMBL/GenBank/DDBJ whole genome shotgun (WGS) entry which is preliminary data.</text>
</comment>
<keyword evidence="3" id="KW-1185">Reference proteome</keyword>
<feature type="compositionally biased region" description="Low complexity" evidence="1">
    <location>
        <begin position="74"/>
        <end position="90"/>
    </location>
</feature>
<evidence type="ECO:0000313" key="3">
    <source>
        <dbReference type="Proteomes" id="UP000807306"/>
    </source>
</evidence>
<proteinExistence type="predicted"/>
<evidence type="ECO:0000256" key="1">
    <source>
        <dbReference type="SAM" id="MobiDB-lite"/>
    </source>
</evidence>
<reference evidence="2" key="1">
    <citation type="submission" date="2020-11" db="EMBL/GenBank/DDBJ databases">
        <authorList>
            <consortium name="DOE Joint Genome Institute"/>
            <person name="Ahrendt S."/>
            <person name="Riley R."/>
            <person name="Andreopoulos W."/>
            <person name="Labutti K."/>
            <person name="Pangilinan J."/>
            <person name="Ruiz-Duenas F.J."/>
            <person name="Barrasa J.M."/>
            <person name="Sanchez-Garcia M."/>
            <person name="Camarero S."/>
            <person name="Miyauchi S."/>
            <person name="Serrano A."/>
            <person name="Linde D."/>
            <person name="Babiker R."/>
            <person name="Drula E."/>
            <person name="Ayuso-Fernandez I."/>
            <person name="Pacheco R."/>
            <person name="Padilla G."/>
            <person name="Ferreira P."/>
            <person name="Barriuso J."/>
            <person name="Kellner H."/>
            <person name="Castanera R."/>
            <person name="Alfaro M."/>
            <person name="Ramirez L."/>
            <person name="Pisabarro A.G."/>
            <person name="Kuo A."/>
            <person name="Tritt A."/>
            <person name="Lipzen A."/>
            <person name="He G."/>
            <person name="Yan M."/>
            <person name="Ng V."/>
            <person name="Cullen D."/>
            <person name="Martin F."/>
            <person name="Rosso M.-N."/>
            <person name="Henrissat B."/>
            <person name="Hibbett D."/>
            <person name="Martinez A.T."/>
            <person name="Grigoriev I.V."/>
        </authorList>
    </citation>
    <scope>NUCLEOTIDE SEQUENCE</scope>
    <source>
        <strain evidence="2">CBS 506.95</strain>
    </source>
</reference>
<dbReference type="Proteomes" id="UP000807306">
    <property type="component" value="Unassembled WGS sequence"/>
</dbReference>
<accession>A0A9P6EB98</accession>